<dbReference type="InterPro" id="IPR014284">
    <property type="entry name" value="RNA_pol_sigma-70_dom"/>
</dbReference>
<dbReference type="GO" id="GO:0016987">
    <property type="term" value="F:sigma factor activity"/>
    <property type="evidence" value="ECO:0007669"/>
    <property type="project" value="UniProtKB-KW"/>
</dbReference>
<dbReference type="InterPro" id="IPR007627">
    <property type="entry name" value="RNA_pol_sigma70_r2"/>
</dbReference>
<keyword evidence="3" id="KW-0731">Sigma factor</keyword>
<dbReference type="InterPro" id="IPR013325">
    <property type="entry name" value="RNA_pol_sigma_r2"/>
</dbReference>
<accession>A0A841FT60</accession>
<name>A0A841FT60_9ACTN</name>
<sequence length="205" mass="23495">MQHVSNPVDVVALRRAEALRRARDGDRDALNELVVELTPLLWNVVRRQGVDRVAAEDVVQDTWLRLWSSLHKIETPEALVGWLVTVAKREAIRLWKAGCREEPVEPEWDSMMSEDPDVDEHVTDRIRVQGQYRVLWGLVTSLTDRCQELIRIIAFTDRPNYETVSTALGIPRGSIGPTRGRCLAKLRQLLRADPAWNDRVELSDE</sequence>
<dbReference type="GO" id="GO:0003677">
    <property type="term" value="F:DNA binding"/>
    <property type="evidence" value="ECO:0007669"/>
    <property type="project" value="UniProtKB-KW"/>
</dbReference>
<dbReference type="InterPro" id="IPR013324">
    <property type="entry name" value="RNA_pol_sigma_r3/r4-like"/>
</dbReference>
<keyword evidence="5" id="KW-0804">Transcription</keyword>
<evidence type="ECO:0000256" key="2">
    <source>
        <dbReference type="ARBA" id="ARBA00023015"/>
    </source>
</evidence>
<evidence type="ECO:0000313" key="8">
    <source>
        <dbReference type="Proteomes" id="UP000548476"/>
    </source>
</evidence>
<dbReference type="InterPro" id="IPR039425">
    <property type="entry name" value="RNA_pol_sigma-70-like"/>
</dbReference>
<evidence type="ECO:0000313" key="7">
    <source>
        <dbReference type="EMBL" id="MBB6039226.1"/>
    </source>
</evidence>
<evidence type="ECO:0000259" key="6">
    <source>
        <dbReference type="Pfam" id="PF04542"/>
    </source>
</evidence>
<dbReference type="Gene3D" id="1.10.1740.10">
    <property type="match status" value="1"/>
</dbReference>
<dbReference type="PANTHER" id="PTHR43133:SF8">
    <property type="entry name" value="RNA POLYMERASE SIGMA FACTOR HI_1459-RELATED"/>
    <property type="match status" value="1"/>
</dbReference>
<dbReference type="NCBIfam" id="TIGR02937">
    <property type="entry name" value="sigma70-ECF"/>
    <property type="match status" value="1"/>
</dbReference>
<dbReference type="SUPFAM" id="SSF88946">
    <property type="entry name" value="Sigma2 domain of RNA polymerase sigma factors"/>
    <property type="match status" value="1"/>
</dbReference>
<reference evidence="7 8" key="1">
    <citation type="submission" date="2020-08" db="EMBL/GenBank/DDBJ databases">
        <title>Genomic Encyclopedia of Type Strains, Phase IV (KMG-IV): sequencing the most valuable type-strain genomes for metagenomic binning, comparative biology and taxonomic classification.</title>
        <authorList>
            <person name="Goeker M."/>
        </authorList>
    </citation>
    <scope>NUCLEOTIDE SEQUENCE [LARGE SCALE GENOMIC DNA]</scope>
    <source>
        <strain evidence="7 8">YIM 65646</strain>
    </source>
</reference>
<evidence type="ECO:0000256" key="5">
    <source>
        <dbReference type="ARBA" id="ARBA00023163"/>
    </source>
</evidence>
<evidence type="ECO:0000256" key="3">
    <source>
        <dbReference type="ARBA" id="ARBA00023082"/>
    </source>
</evidence>
<organism evidence="7 8">
    <name type="scientific">Phytomonospora endophytica</name>
    <dbReference type="NCBI Taxonomy" id="714109"/>
    <lineage>
        <taxon>Bacteria</taxon>
        <taxon>Bacillati</taxon>
        <taxon>Actinomycetota</taxon>
        <taxon>Actinomycetes</taxon>
        <taxon>Micromonosporales</taxon>
        <taxon>Micromonosporaceae</taxon>
        <taxon>Phytomonospora</taxon>
    </lineage>
</organism>
<evidence type="ECO:0000256" key="1">
    <source>
        <dbReference type="ARBA" id="ARBA00010641"/>
    </source>
</evidence>
<keyword evidence="8" id="KW-1185">Reference proteome</keyword>
<dbReference type="EMBL" id="JACHGT010000020">
    <property type="protein sequence ID" value="MBB6039226.1"/>
    <property type="molecule type" value="Genomic_DNA"/>
</dbReference>
<gene>
    <name evidence="7" type="ORF">HNR73_007117</name>
</gene>
<proteinExistence type="inferred from homology"/>
<comment type="similarity">
    <text evidence="1">Belongs to the sigma-70 factor family. ECF subfamily.</text>
</comment>
<feature type="domain" description="RNA polymerase sigma-70 region 2" evidence="6">
    <location>
        <begin position="33"/>
        <end position="96"/>
    </location>
</feature>
<dbReference type="GO" id="GO:0006352">
    <property type="term" value="P:DNA-templated transcription initiation"/>
    <property type="evidence" value="ECO:0007669"/>
    <property type="project" value="InterPro"/>
</dbReference>
<dbReference type="InterPro" id="IPR036388">
    <property type="entry name" value="WH-like_DNA-bd_sf"/>
</dbReference>
<dbReference type="PANTHER" id="PTHR43133">
    <property type="entry name" value="RNA POLYMERASE ECF-TYPE SIGMA FACTO"/>
    <property type="match status" value="1"/>
</dbReference>
<dbReference type="AlphaFoldDB" id="A0A841FT60"/>
<keyword evidence="4" id="KW-0238">DNA-binding</keyword>
<dbReference type="SUPFAM" id="SSF88659">
    <property type="entry name" value="Sigma3 and sigma4 domains of RNA polymerase sigma factors"/>
    <property type="match status" value="1"/>
</dbReference>
<comment type="caution">
    <text evidence="7">The sequence shown here is derived from an EMBL/GenBank/DDBJ whole genome shotgun (WGS) entry which is preliminary data.</text>
</comment>
<dbReference type="Pfam" id="PF04542">
    <property type="entry name" value="Sigma70_r2"/>
    <property type="match status" value="1"/>
</dbReference>
<dbReference type="Proteomes" id="UP000548476">
    <property type="component" value="Unassembled WGS sequence"/>
</dbReference>
<dbReference type="Gene3D" id="1.10.10.10">
    <property type="entry name" value="Winged helix-like DNA-binding domain superfamily/Winged helix DNA-binding domain"/>
    <property type="match status" value="1"/>
</dbReference>
<keyword evidence="2" id="KW-0805">Transcription regulation</keyword>
<evidence type="ECO:0000256" key="4">
    <source>
        <dbReference type="ARBA" id="ARBA00023125"/>
    </source>
</evidence>
<dbReference type="RefSeq" id="WP_184792309.1">
    <property type="nucleotide sequence ID" value="NZ_BONT01000050.1"/>
</dbReference>
<protein>
    <submittedName>
        <fullName evidence="7">RNA polymerase sigma factor (Sigma-70 family)</fullName>
    </submittedName>
</protein>